<name>A0A8X6TV62_NEPPI</name>
<sequence length="94" mass="10158">MTNCHFLAPALLSNNYCPDSSCIACFPPTHCPSPCGMDRSRSHLPTPSALAPHLRPFGTQIRKGFLFSRVSFSTSCGSSWDKSRLRSQGSPQGG</sequence>
<feature type="region of interest" description="Disordered" evidence="1">
    <location>
        <begin position="74"/>
        <end position="94"/>
    </location>
</feature>
<proteinExistence type="predicted"/>
<gene>
    <name evidence="2" type="ORF">NPIL_499271</name>
</gene>
<protein>
    <submittedName>
        <fullName evidence="2">Uncharacterized protein</fullName>
    </submittedName>
</protein>
<dbReference type="AlphaFoldDB" id="A0A8X6TV62"/>
<evidence type="ECO:0000313" key="3">
    <source>
        <dbReference type="Proteomes" id="UP000887013"/>
    </source>
</evidence>
<dbReference type="Proteomes" id="UP000887013">
    <property type="component" value="Unassembled WGS sequence"/>
</dbReference>
<accession>A0A8X6TV62</accession>
<organism evidence="2 3">
    <name type="scientific">Nephila pilipes</name>
    <name type="common">Giant wood spider</name>
    <name type="synonym">Nephila maculata</name>
    <dbReference type="NCBI Taxonomy" id="299642"/>
    <lineage>
        <taxon>Eukaryota</taxon>
        <taxon>Metazoa</taxon>
        <taxon>Ecdysozoa</taxon>
        <taxon>Arthropoda</taxon>
        <taxon>Chelicerata</taxon>
        <taxon>Arachnida</taxon>
        <taxon>Araneae</taxon>
        <taxon>Araneomorphae</taxon>
        <taxon>Entelegynae</taxon>
        <taxon>Araneoidea</taxon>
        <taxon>Nephilidae</taxon>
        <taxon>Nephila</taxon>
    </lineage>
</organism>
<evidence type="ECO:0000313" key="2">
    <source>
        <dbReference type="EMBL" id="GFT59930.1"/>
    </source>
</evidence>
<reference evidence="2" key="1">
    <citation type="submission" date="2020-08" db="EMBL/GenBank/DDBJ databases">
        <title>Multicomponent nature underlies the extraordinary mechanical properties of spider dragline silk.</title>
        <authorList>
            <person name="Kono N."/>
            <person name="Nakamura H."/>
            <person name="Mori M."/>
            <person name="Yoshida Y."/>
            <person name="Ohtoshi R."/>
            <person name="Malay A.D."/>
            <person name="Moran D.A.P."/>
            <person name="Tomita M."/>
            <person name="Numata K."/>
            <person name="Arakawa K."/>
        </authorList>
    </citation>
    <scope>NUCLEOTIDE SEQUENCE</scope>
</reference>
<dbReference type="EMBL" id="BMAW01067471">
    <property type="protein sequence ID" value="GFT59930.1"/>
    <property type="molecule type" value="Genomic_DNA"/>
</dbReference>
<comment type="caution">
    <text evidence="2">The sequence shown here is derived from an EMBL/GenBank/DDBJ whole genome shotgun (WGS) entry which is preliminary data.</text>
</comment>
<keyword evidence="3" id="KW-1185">Reference proteome</keyword>
<evidence type="ECO:0000256" key="1">
    <source>
        <dbReference type="SAM" id="MobiDB-lite"/>
    </source>
</evidence>